<dbReference type="Proteomes" id="UP001056778">
    <property type="component" value="Chromosome 9"/>
</dbReference>
<gene>
    <name evidence="1" type="ORF">MML48_9g00013095</name>
</gene>
<reference evidence="1" key="1">
    <citation type="submission" date="2022-04" db="EMBL/GenBank/DDBJ databases">
        <title>Chromosome-scale genome assembly of Holotrichia oblita Faldermann.</title>
        <authorList>
            <person name="Rongchong L."/>
        </authorList>
    </citation>
    <scope>NUCLEOTIDE SEQUENCE</scope>
    <source>
        <strain evidence="1">81SQS9</strain>
    </source>
</reference>
<evidence type="ECO:0000313" key="2">
    <source>
        <dbReference type="Proteomes" id="UP001056778"/>
    </source>
</evidence>
<name>A0ACB9SJI1_HOLOL</name>
<proteinExistence type="predicted"/>
<comment type="caution">
    <text evidence="1">The sequence shown here is derived from an EMBL/GenBank/DDBJ whole genome shotgun (WGS) entry which is preliminary data.</text>
</comment>
<protein>
    <submittedName>
        <fullName evidence="1">Sjoegren syndrome nuclear autoantigen 1</fullName>
    </submittedName>
</protein>
<evidence type="ECO:0000313" key="1">
    <source>
        <dbReference type="EMBL" id="KAI4454629.1"/>
    </source>
</evidence>
<accession>A0ACB9SJI1</accession>
<organism evidence="1 2">
    <name type="scientific">Holotrichia oblita</name>
    <name type="common">Chafer beetle</name>
    <dbReference type="NCBI Taxonomy" id="644536"/>
    <lineage>
        <taxon>Eukaryota</taxon>
        <taxon>Metazoa</taxon>
        <taxon>Ecdysozoa</taxon>
        <taxon>Arthropoda</taxon>
        <taxon>Hexapoda</taxon>
        <taxon>Insecta</taxon>
        <taxon>Pterygota</taxon>
        <taxon>Neoptera</taxon>
        <taxon>Endopterygota</taxon>
        <taxon>Coleoptera</taxon>
        <taxon>Polyphaga</taxon>
        <taxon>Scarabaeiformia</taxon>
        <taxon>Scarabaeidae</taxon>
        <taxon>Melolonthinae</taxon>
        <taxon>Holotrichia</taxon>
    </lineage>
</organism>
<dbReference type="EMBL" id="CM043023">
    <property type="protein sequence ID" value="KAI4454629.1"/>
    <property type="molecule type" value="Genomic_DNA"/>
</dbReference>
<keyword evidence="2" id="KW-1185">Reference proteome</keyword>
<sequence>MSKPHVKTIVYQRYASRSDEGREPTSRSAIRLTRSPSPQSNSHLALPDHNVLRSNNDEISKYLILLKEQRDELTMLIEKQESEKKQLKTEIARLKYKFKLVTKSLNQRIMTYERYDQTIKEAETLFKKIVVSSDTLLGAVRKDAGALEETINKKVGTEISKLPPKKILSQPPSASQIKTSKYSPSQQGTMIQQRTAFQAINDISEQKMDSHLNFAFQEIAEMNNQEATIQHLPNKQQEEPQREESGPIGRIQPISSSYPKLTLFGLGHVDSIDYI</sequence>